<dbReference type="GO" id="GO:0008097">
    <property type="term" value="F:5S rRNA binding"/>
    <property type="evidence" value="ECO:0007669"/>
    <property type="project" value="InterPro"/>
</dbReference>
<dbReference type="InterPro" id="IPR011035">
    <property type="entry name" value="Ribosomal_bL25/Gln-tRNA_synth"/>
</dbReference>
<evidence type="ECO:0000259" key="6">
    <source>
        <dbReference type="Pfam" id="PF01386"/>
    </source>
</evidence>
<name>A0A1F5S2Z9_9BACT</name>
<dbReference type="GO" id="GO:0022625">
    <property type="term" value="C:cytosolic large ribosomal subunit"/>
    <property type="evidence" value="ECO:0007669"/>
    <property type="project" value="TreeGrafter"/>
</dbReference>
<dbReference type="EMBL" id="MFGA01000016">
    <property type="protein sequence ID" value="OGF21080.1"/>
    <property type="molecule type" value="Genomic_DNA"/>
</dbReference>
<dbReference type="SUPFAM" id="SSF50715">
    <property type="entry name" value="Ribosomal protein L25-like"/>
    <property type="match status" value="1"/>
</dbReference>
<dbReference type="AlphaFoldDB" id="A0A1F5S2Z9"/>
<proteinExistence type="inferred from homology"/>
<evidence type="ECO:0000256" key="4">
    <source>
        <dbReference type="ARBA" id="ARBA00023274"/>
    </source>
</evidence>
<protein>
    <recommendedName>
        <fullName evidence="5">Large ribosomal subunit protein bL25</fullName>
    </recommendedName>
    <alternativeName>
        <fullName evidence="5">General stress protein CTC</fullName>
    </alternativeName>
</protein>
<keyword evidence="2 5" id="KW-0694">RNA-binding</keyword>
<accession>A0A1F5S2Z9</accession>
<dbReference type="GO" id="GO:0006412">
    <property type="term" value="P:translation"/>
    <property type="evidence" value="ECO:0007669"/>
    <property type="project" value="UniProtKB-UniRule"/>
</dbReference>
<reference evidence="8 9" key="1">
    <citation type="journal article" date="2016" name="Nat. Commun.">
        <title>Thousands of microbial genomes shed light on interconnected biogeochemical processes in an aquifer system.</title>
        <authorList>
            <person name="Anantharaman K."/>
            <person name="Brown C.T."/>
            <person name="Hug L.A."/>
            <person name="Sharon I."/>
            <person name="Castelle C.J."/>
            <person name="Probst A.J."/>
            <person name="Thomas B.C."/>
            <person name="Singh A."/>
            <person name="Wilkins M.J."/>
            <person name="Karaoz U."/>
            <person name="Brodie E.L."/>
            <person name="Williams K.H."/>
            <person name="Hubbard S.S."/>
            <person name="Banfield J.F."/>
        </authorList>
    </citation>
    <scope>NUCLEOTIDE SEQUENCE [LARGE SCALE GENOMIC DNA]</scope>
</reference>
<dbReference type="Gene3D" id="2.170.120.20">
    <property type="entry name" value="Ribosomal protein L25, beta domain"/>
    <property type="match status" value="1"/>
</dbReference>
<dbReference type="InterPro" id="IPR029751">
    <property type="entry name" value="Ribosomal_L25_dom"/>
</dbReference>
<evidence type="ECO:0000256" key="3">
    <source>
        <dbReference type="ARBA" id="ARBA00022980"/>
    </source>
</evidence>
<dbReference type="InterPro" id="IPR020057">
    <property type="entry name" value="Ribosomal_bL25_b-dom"/>
</dbReference>
<dbReference type="InterPro" id="IPR001021">
    <property type="entry name" value="Ribosomal_bL25_long"/>
</dbReference>
<dbReference type="GO" id="GO:0003735">
    <property type="term" value="F:structural constituent of ribosome"/>
    <property type="evidence" value="ECO:0007669"/>
    <property type="project" value="InterPro"/>
</dbReference>
<dbReference type="Pfam" id="PF01386">
    <property type="entry name" value="Ribosomal_L25p"/>
    <property type="match status" value="1"/>
</dbReference>
<dbReference type="Proteomes" id="UP000177407">
    <property type="component" value="Unassembled WGS sequence"/>
</dbReference>
<evidence type="ECO:0000256" key="5">
    <source>
        <dbReference type="HAMAP-Rule" id="MF_01334"/>
    </source>
</evidence>
<keyword evidence="1 5" id="KW-0699">rRNA-binding</keyword>
<evidence type="ECO:0000259" key="7">
    <source>
        <dbReference type="Pfam" id="PF14693"/>
    </source>
</evidence>
<evidence type="ECO:0000256" key="1">
    <source>
        <dbReference type="ARBA" id="ARBA00022730"/>
    </source>
</evidence>
<gene>
    <name evidence="5" type="primary">rplY</name>
    <name evidence="5" type="synonym">ctc</name>
    <name evidence="8" type="ORF">A2257_01550</name>
</gene>
<dbReference type="PANTHER" id="PTHR33284">
    <property type="entry name" value="RIBOSOMAL PROTEIN L25/GLN-TRNA SYNTHETASE, ANTI-CODON-BINDING DOMAIN-CONTAINING PROTEIN"/>
    <property type="match status" value="1"/>
</dbReference>
<dbReference type="NCBIfam" id="TIGR00731">
    <property type="entry name" value="bL25_bact_ctc"/>
    <property type="match status" value="1"/>
</dbReference>
<dbReference type="InterPro" id="IPR020930">
    <property type="entry name" value="Ribosomal_uL5_bac-type"/>
</dbReference>
<keyword evidence="3 5" id="KW-0689">Ribosomal protein</keyword>
<evidence type="ECO:0000256" key="2">
    <source>
        <dbReference type="ARBA" id="ARBA00022884"/>
    </source>
</evidence>
<organism evidence="8 9">
    <name type="scientific">Candidatus Falkowbacteria bacterium RIFOXYA2_FULL_38_12</name>
    <dbReference type="NCBI Taxonomy" id="1797993"/>
    <lineage>
        <taxon>Bacteria</taxon>
        <taxon>Candidatus Falkowiibacteriota</taxon>
    </lineage>
</organism>
<dbReference type="HAMAP" id="MF_01334">
    <property type="entry name" value="Ribosomal_bL25_CTC"/>
    <property type="match status" value="1"/>
</dbReference>
<dbReference type="InterPro" id="IPR037121">
    <property type="entry name" value="Ribosomal_bL25_C"/>
</dbReference>
<feature type="domain" description="Large ribosomal subunit protein bL25 L25" evidence="6">
    <location>
        <begin position="5"/>
        <end position="91"/>
    </location>
</feature>
<evidence type="ECO:0000313" key="9">
    <source>
        <dbReference type="Proteomes" id="UP000177407"/>
    </source>
</evidence>
<dbReference type="CDD" id="cd00495">
    <property type="entry name" value="Ribosomal_L25_TL5_CTC"/>
    <property type="match status" value="1"/>
</dbReference>
<feature type="domain" description="Large ribosomal subunit protein bL25 beta" evidence="7">
    <location>
        <begin position="99"/>
        <end position="183"/>
    </location>
</feature>
<dbReference type="Gene3D" id="2.40.240.10">
    <property type="entry name" value="Ribosomal Protein L25, Chain P"/>
    <property type="match status" value="1"/>
</dbReference>
<dbReference type="InterPro" id="IPR020056">
    <property type="entry name" value="Rbsml_bL25/Gln-tRNA_synth_N"/>
</dbReference>
<dbReference type="Pfam" id="PF14693">
    <property type="entry name" value="Ribosomal_TL5_C"/>
    <property type="match status" value="1"/>
</dbReference>
<comment type="subunit">
    <text evidence="5">Part of the 50S ribosomal subunit; part of the 5S rRNA/L5/L18/L25 subcomplex. Contacts the 5S rRNA. Binds to the 5S rRNA independently of L5 and L18.</text>
</comment>
<comment type="function">
    <text evidence="5">This is one of the proteins that binds to the 5S RNA in the ribosome where it forms part of the central protuberance.</text>
</comment>
<comment type="similarity">
    <text evidence="5">Belongs to the bacterial ribosomal protein bL25 family. CTC subfamily.</text>
</comment>
<sequence length="220" mass="24653">MELSLNAKKREVIGKKVSELRKDNLIPGVLYGKGLENRNISVGYLVFSRIFKDAGENTLIDLKIDDKDTFKVLVQEVKKDPLTSRFSHVDFRQIDMTKKIRVEVPIKFIGEAPAIKELGGTLIKSFDKIKIECLPKDLIHDVEIDIGVLKTFDDAIKIGDIVAPEGVEILDDKLGTVATVEAPISEEELKALDQKPEEKVEAIEKVEKEKPADAESEEKK</sequence>
<evidence type="ECO:0000313" key="8">
    <source>
        <dbReference type="EMBL" id="OGF21080.1"/>
    </source>
</evidence>
<comment type="caution">
    <text evidence="8">The sequence shown here is derived from an EMBL/GenBank/DDBJ whole genome shotgun (WGS) entry which is preliminary data.</text>
</comment>
<dbReference type="PANTHER" id="PTHR33284:SF1">
    <property type="entry name" value="RIBOSOMAL PROTEIN L25_GLN-TRNA SYNTHETASE, ANTI-CODON-BINDING DOMAIN-CONTAINING PROTEIN"/>
    <property type="match status" value="1"/>
</dbReference>
<keyword evidence="4 5" id="KW-0687">Ribonucleoprotein</keyword>